<sequence length="163" mass="18175">MGKQATEEHPLRAAILTVSNSRTFSNDTNGLAIQSGLTNYGHQVVDYAIVRDDKEEILKHIHNWTCSVDMIITSGGTGLAKRDVTIETIEPLFDKIIPAFDEMLTLFAYREDCGVQSIAYRSCAGVIHQCLVFCLPGAARLIKIGMDKIVLPEMFHLFTEMKK</sequence>
<proteinExistence type="inferred from homology"/>
<evidence type="ECO:0000256" key="1">
    <source>
        <dbReference type="ARBA" id="ARBA00015262"/>
    </source>
</evidence>
<dbReference type="PANTHER" id="PTHR43232:SF2">
    <property type="entry name" value="MOLYBDENUM COFACTOR BIOSYNTHESIS PROTEIN B"/>
    <property type="match status" value="1"/>
</dbReference>
<dbReference type="OrthoDB" id="9784492at2"/>
<evidence type="ECO:0000313" key="4">
    <source>
        <dbReference type="EMBL" id="SDM41851.1"/>
    </source>
</evidence>
<dbReference type="RefSeq" id="WP_091648437.1">
    <property type="nucleotide sequence ID" value="NZ_FNHQ01000006.1"/>
</dbReference>
<name>A0A1G9T2E5_9FIRM</name>
<keyword evidence="2" id="KW-0501">Molybdenum cofactor biosynthesis</keyword>
<protein>
    <recommendedName>
        <fullName evidence="1 2">Molybdenum cofactor biosynthesis protein B</fullName>
    </recommendedName>
</protein>
<dbReference type="SUPFAM" id="SSF53218">
    <property type="entry name" value="Molybdenum cofactor biosynthesis proteins"/>
    <property type="match status" value="1"/>
</dbReference>
<dbReference type="AlphaFoldDB" id="A0A1G9T2E5"/>
<dbReference type="STRING" id="349095.SAMN05660299_00850"/>
<evidence type="ECO:0000256" key="2">
    <source>
        <dbReference type="PIRNR" id="PIRNR006443"/>
    </source>
</evidence>
<gene>
    <name evidence="4" type="ORF">SAMN05660299_00850</name>
</gene>
<evidence type="ECO:0000313" key="5">
    <source>
        <dbReference type="Proteomes" id="UP000199309"/>
    </source>
</evidence>
<evidence type="ECO:0000259" key="3">
    <source>
        <dbReference type="SMART" id="SM00852"/>
    </source>
</evidence>
<dbReference type="EMBL" id="FNHQ01000006">
    <property type="protein sequence ID" value="SDM41851.1"/>
    <property type="molecule type" value="Genomic_DNA"/>
</dbReference>
<dbReference type="CDD" id="cd00886">
    <property type="entry name" value="MogA_MoaB"/>
    <property type="match status" value="1"/>
</dbReference>
<dbReference type="GO" id="GO:0005829">
    <property type="term" value="C:cytosol"/>
    <property type="evidence" value="ECO:0007669"/>
    <property type="project" value="TreeGrafter"/>
</dbReference>
<dbReference type="SMART" id="SM00852">
    <property type="entry name" value="MoCF_biosynth"/>
    <property type="match status" value="1"/>
</dbReference>
<dbReference type="Pfam" id="PF00994">
    <property type="entry name" value="MoCF_biosynth"/>
    <property type="match status" value="1"/>
</dbReference>
<keyword evidence="5" id="KW-1185">Reference proteome</keyword>
<dbReference type="Proteomes" id="UP000199309">
    <property type="component" value="Unassembled WGS sequence"/>
</dbReference>
<dbReference type="PIRSF" id="PIRSF006443">
    <property type="entry name" value="MoaB"/>
    <property type="match status" value="1"/>
</dbReference>
<comment type="similarity">
    <text evidence="2">Belongs to the MoaB/Mog family.</text>
</comment>
<dbReference type="InterPro" id="IPR001453">
    <property type="entry name" value="MoaB/Mog_dom"/>
</dbReference>
<dbReference type="PANTHER" id="PTHR43232">
    <property type="entry name" value="MOLYBDENUM COFACTOR BIOSYNTHESIS PROTEIN B"/>
    <property type="match status" value="1"/>
</dbReference>
<comment type="pathway">
    <text evidence="2">Cofactor biosynthesis; molybdopterin biosynthesis.</text>
</comment>
<dbReference type="InterPro" id="IPR012245">
    <property type="entry name" value="MoaB"/>
</dbReference>
<accession>A0A1G9T2E5</accession>
<dbReference type="NCBIfam" id="TIGR00177">
    <property type="entry name" value="molyb_syn"/>
    <property type="match status" value="1"/>
</dbReference>
<organism evidence="4 5">
    <name type="scientific">Megasphaera paucivorans</name>
    <dbReference type="NCBI Taxonomy" id="349095"/>
    <lineage>
        <taxon>Bacteria</taxon>
        <taxon>Bacillati</taxon>
        <taxon>Bacillota</taxon>
        <taxon>Negativicutes</taxon>
        <taxon>Veillonellales</taxon>
        <taxon>Veillonellaceae</taxon>
        <taxon>Megasphaera</taxon>
    </lineage>
</organism>
<dbReference type="GO" id="GO:0006777">
    <property type="term" value="P:Mo-molybdopterin cofactor biosynthetic process"/>
    <property type="evidence" value="ECO:0007669"/>
    <property type="project" value="UniProtKB-UniRule"/>
</dbReference>
<reference evidence="4 5" key="1">
    <citation type="submission" date="2016-10" db="EMBL/GenBank/DDBJ databases">
        <authorList>
            <person name="de Groot N.N."/>
        </authorList>
    </citation>
    <scope>NUCLEOTIDE SEQUENCE [LARGE SCALE GENOMIC DNA]</scope>
    <source>
        <strain evidence="4 5">DSM 16981</strain>
    </source>
</reference>
<comment type="function">
    <text evidence="2">May be involved in the biosynthesis of molybdopterin.</text>
</comment>
<feature type="domain" description="MoaB/Mog" evidence="3">
    <location>
        <begin position="14"/>
        <end position="157"/>
    </location>
</feature>
<dbReference type="UniPathway" id="UPA00344"/>
<dbReference type="Gene3D" id="3.40.980.10">
    <property type="entry name" value="MoaB/Mog-like domain"/>
    <property type="match status" value="1"/>
</dbReference>
<dbReference type="InterPro" id="IPR036425">
    <property type="entry name" value="MoaB/Mog-like_dom_sf"/>
</dbReference>